<sequence>MITVRRIHPEDLPAFLAFPDHPASVRNDIAAYLDKMFTQGAMRPDWCFVLEVQGEIAGRLAFWTLPGSKQATDLVLWELPWKETECLSLGSHFLREVFTLMAGNLSESLGYVLDSPSSSPHWQTDHQERRNVLEALGFRISRETNRFEWHAPIEATIIPSNETHDQIVYRNLPDVGEAAFVDAIMRVSEFTHDQQITEERLEKGPLAQAQEMFQDLQQMKYEPEWWQLAYTAKNELIGFLMPTVSPTFATIGYIGVLPEQRGHGYIDQLLKRATDVLVQAGETYIRADTDVKNTPMAKAFLRAGYQQFASRQEFSLDHGLRR</sequence>
<dbReference type="Gene3D" id="3.40.630.30">
    <property type="match status" value="1"/>
</dbReference>
<dbReference type="EMBL" id="CP018145">
    <property type="protein sequence ID" value="ASJ52954.1"/>
    <property type="molecule type" value="Genomic_DNA"/>
</dbReference>
<dbReference type="InterPro" id="IPR000182">
    <property type="entry name" value="GNAT_dom"/>
</dbReference>
<dbReference type="SUPFAM" id="SSF55729">
    <property type="entry name" value="Acyl-CoA N-acyltransferases (Nat)"/>
    <property type="match status" value="2"/>
</dbReference>
<dbReference type="GO" id="GO:0016747">
    <property type="term" value="F:acyltransferase activity, transferring groups other than amino-acyl groups"/>
    <property type="evidence" value="ECO:0007669"/>
    <property type="project" value="InterPro"/>
</dbReference>
<keyword evidence="2" id="KW-0808">Transferase</keyword>
<reference evidence="2 3" key="1">
    <citation type="submission" date="2016-11" db="EMBL/GenBank/DDBJ databases">
        <authorList>
            <person name="Jaros S."/>
            <person name="Januszkiewicz K."/>
            <person name="Wedrychowicz H."/>
        </authorList>
    </citation>
    <scope>NUCLEOTIDE SEQUENCE [LARGE SCALE GENOMIC DNA]</scope>
    <source>
        <strain evidence="2 3">NF2</strain>
    </source>
</reference>
<protein>
    <submittedName>
        <fullName evidence="2">GNAT family N-acetyltransferase</fullName>
    </submittedName>
</protein>
<dbReference type="InterPro" id="IPR016181">
    <property type="entry name" value="Acyl_CoA_acyltransferase"/>
</dbReference>
<evidence type="ECO:0000259" key="1">
    <source>
        <dbReference type="PROSITE" id="PS51186"/>
    </source>
</evidence>
<evidence type="ECO:0000313" key="2">
    <source>
        <dbReference type="EMBL" id="ASJ52954.1"/>
    </source>
</evidence>
<dbReference type="PROSITE" id="PS51186">
    <property type="entry name" value="GNAT"/>
    <property type="match status" value="1"/>
</dbReference>
<name>A0A220MD75_9BACL</name>
<gene>
    <name evidence="2" type="ORF">BP422_04940</name>
</gene>
<dbReference type="Proteomes" id="UP000197781">
    <property type="component" value="Chromosome"/>
</dbReference>
<evidence type="ECO:0000313" key="3">
    <source>
        <dbReference type="Proteomes" id="UP000197781"/>
    </source>
</evidence>
<feature type="domain" description="N-acetyltransferase" evidence="1">
    <location>
        <begin position="185"/>
        <end position="322"/>
    </location>
</feature>
<dbReference type="CDD" id="cd04301">
    <property type="entry name" value="NAT_SF"/>
    <property type="match status" value="1"/>
</dbReference>
<dbReference type="Pfam" id="PF00583">
    <property type="entry name" value="Acetyltransf_1"/>
    <property type="match status" value="1"/>
</dbReference>
<dbReference type="AlphaFoldDB" id="A0A220MD75"/>
<dbReference type="KEGG" id="bfm:BP422_04940"/>
<accession>A0A220MD75</accession>
<proteinExistence type="predicted"/>
<organism evidence="2 3">
    <name type="scientific">Brevibacillus formosus</name>
    <dbReference type="NCBI Taxonomy" id="54913"/>
    <lineage>
        <taxon>Bacteria</taxon>
        <taxon>Bacillati</taxon>
        <taxon>Bacillota</taxon>
        <taxon>Bacilli</taxon>
        <taxon>Bacillales</taxon>
        <taxon>Paenibacillaceae</taxon>
        <taxon>Brevibacillus</taxon>
    </lineage>
</organism>
<dbReference type="RefSeq" id="WP_088906817.1">
    <property type="nucleotide sequence ID" value="NZ_CP018145.1"/>
</dbReference>